<dbReference type="InterPro" id="IPR050811">
    <property type="entry name" value="Phosphate_ABC_transporter"/>
</dbReference>
<keyword evidence="3" id="KW-1133">Transmembrane helix</keyword>
<comment type="caution">
    <text evidence="5">The sequence shown here is derived from an EMBL/GenBank/DDBJ whole genome shotgun (WGS) entry which is preliminary data.</text>
</comment>
<name>A0A8J7DYP8_9CYAN</name>
<dbReference type="Proteomes" id="UP000654482">
    <property type="component" value="Unassembled WGS sequence"/>
</dbReference>
<accession>A0A8J7DYP8</accession>
<dbReference type="PANTHER" id="PTHR30570">
    <property type="entry name" value="PERIPLASMIC PHOSPHATE BINDING COMPONENT OF PHOSPHATE ABC TRANSPORTER"/>
    <property type="match status" value="1"/>
</dbReference>
<dbReference type="AlphaFoldDB" id="A0A8J7DYP8"/>
<dbReference type="PANTHER" id="PTHR30570:SF1">
    <property type="entry name" value="PHOSPHATE-BINDING PROTEIN PSTS"/>
    <property type="match status" value="1"/>
</dbReference>
<keyword evidence="3" id="KW-0812">Transmembrane</keyword>
<gene>
    <name evidence="5" type="ORF">IQ249_18880</name>
</gene>
<evidence type="ECO:0000256" key="2">
    <source>
        <dbReference type="SAM" id="MobiDB-lite"/>
    </source>
</evidence>
<evidence type="ECO:0000256" key="3">
    <source>
        <dbReference type="SAM" id="Phobius"/>
    </source>
</evidence>
<organism evidence="5 6">
    <name type="scientific">Lusitaniella coriacea LEGE 07157</name>
    <dbReference type="NCBI Taxonomy" id="945747"/>
    <lineage>
        <taxon>Bacteria</taxon>
        <taxon>Bacillati</taxon>
        <taxon>Cyanobacteriota</taxon>
        <taxon>Cyanophyceae</taxon>
        <taxon>Spirulinales</taxon>
        <taxon>Lusitaniellaceae</taxon>
        <taxon>Lusitaniella</taxon>
    </lineage>
</organism>
<dbReference type="InterPro" id="IPR024370">
    <property type="entry name" value="PBP_domain"/>
</dbReference>
<feature type="domain" description="PBP" evidence="4">
    <location>
        <begin position="73"/>
        <end position="332"/>
    </location>
</feature>
<reference evidence="5" key="1">
    <citation type="submission" date="2020-10" db="EMBL/GenBank/DDBJ databases">
        <authorList>
            <person name="Castelo-Branco R."/>
            <person name="Eusebio N."/>
            <person name="Adriana R."/>
            <person name="Vieira A."/>
            <person name="Brugerolle De Fraissinette N."/>
            <person name="Rezende De Castro R."/>
            <person name="Schneider M.P."/>
            <person name="Vasconcelos V."/>
            <person name="Leao P.N."/>
        </authorList>
    </citation>
    <scope>NUCLEOTIDE SEQUENCE</scope>
    <source>
        <strain evidence="5">LEGE 07157</strain>
    </source>
</reference>
<feature type="transmembrane region" description="Helical" evidence="3">
    <location>
        <begin position="7"/>
        <end position="28"/>
    </location>
</feature>
<proteinExistence type="predicted"/>
<keyword evidence="1" id="KW-0732">Signal</keyword>
<dbReference type="CDD" id="cd13566">
    <property type="entry name" value="PBP2_phosphate"/>
    <property type="match status" value="1"/>
</dbReference>
<protein>
    <submittedName>
        <fullName evidence="5">PstS family phosphate ABC transporter substrate-binding protein</fullName>
    </submittedName>
</protein>
<dbReference type="EMBL" id="JADEWZ010000034">
    <property type="protein sequence ID" value="MBE9117966.1"/>
    <property type="molecule type" value="Genomic_DNA"/>
</dbReference>
<evidence type="ECO:0000313" key="6">
    <source>
        <dbReference type="Proteomes" id="UP000654482"/>
    </source>
</evidence>
<dbReference type="SUPFAM" id="SSF53850">
    <property type="entry name" value="Periplasmic binding protein-like II"/>
    <property type="match status" value="1"/>
</dbReference>
<dbReference type="Pfam" id="PF12849">
    <property type="entry name" value="PBP_like_2"/>
    <property type="match status" value="1"/>
</dbReference>
<dbReference type="Gene3D" id="3.40.190.10">
    <property type="entry name" value="Periplasmic binding protein-like II"/>
    <property type="match status" value="2"/>
</dbReference>
<dbReference type="RefSeq" id="WP_194031051.1">
    <property type="nucleotide sequence ID" value="NZ_JADEWZ010000034.1"/>
</dbReference>
<evidence type="ECO:0000313" key="5">
    <source>
        <dbReference type="EMBL" id="MBE9117966.1"/>
    </source>
</evidence>
<keyword evidence="6" id="KW-1185">Reference proteome</keyword>
<keyword evidence="3" id="KW-0472">Membrane</keyword>
<feature type="compositionally biased region" description="Polar residues" evidence="2">
    <location>
        <begin position="36"/>
        <end position="47"/>
    </location>
</feature>
<feature type="region of interest" description="Disordered" evidence="2">
    <location>
        <begin position="36"/>
        <end position="55"/>
    </location>
</feature>
<sequence>MSQKNETLPLVLALLMTVGILGGGFWWFTRHSNSPIANSQNPKPSKANTSSNTTTTQTFAQVKDVPSGLYNYGGSTTWAPIRKELDSAIQTVYPQFQLRYTQPTISAPGSSTGIKMLLNGQLDFAQSSRALKEPEYRKAQQKGFTLKEIPIALDAIVVAVHPDLDIPGLTVTQLKEIYTGKISNWNQVGGRNLPILAYSRRLGEGGTIGFFADNVLGGETFSGNVRFIGTTTQALREVTNNPGGIYFASAPEVVPQCGVKSLPLGRTAKELVTPYNSPFVPLNECPARRNQVNGEAFQDGTYPITRRLFVIVKQNEQEDEQAGEAYAKLLLTNQGQELIRKTGFVRIR</sequence>
<evidence type="ECO:0000259" key="4">
    <source>
        <dbReference type="Pfam" id="PF12849"/>
    </source>
</evidence>
<evidence type="ECO:0000256" key="1">
    <source>
        <dbReference type="ARBA" id="ARBA00022729"/>
    </source>
</evidence>